<accession>A0ABU7GF96</accession>
<dbReference type="SUPFAM" id="SSF53756">
    <property type="entry name" value="UDP-Glycosyltransferase/glycogen phosphorylase"/>
    <property type="match status" value="1"/>
</dbReference>
<evidence type="ECO:0000313" key="2">
    <source>
        <dbReference type="Proteomes" id="UP001343492"/>
    </source>
</evidence>
<organism evidence="1 2">
    <name type="scientific">Altererythrobacter litoralis</name>
    <dbReference type="NCBI Taxonomy" id="3113904"/>
    <lineage>
        <taxon>Bacteria</taxon>
        <taxon>Pseudomonadati</taxon>
        <taxon>Pseudomonadota</taxon>
        <taxon>Alphaproteobacteria</taxon>
        <taxon>Sphingomonadales</taxon>
        <taxon>Erythrobacteraceae</taxon>
        <taxon>Altererythrobacter</taxon>
    </lineage>
</organism>
<protein>
    <submittedName>
        <fullName evidence="1">Glycosyltransferase family 4 protein</fullName>
        <ecNumber evidence="1">2.4.-.-</ecNumber>
    </submittedName>
</protein>
<keyword evidence="2" id="KW-1185">Reference proteome</keyword>
<name>A0ABU7GF96_9SPHN</name>
<dbReference type="PANTHER" id="PTHR12526:SF634">
    <property type="entry name" value="BLL3361 PROTEIN"/>
    <property type="match status" value="1"/>
</dbReference>
<evidence type="ECO:0000313" key="1">
    <source>
        <dbReference type="EMBL" id="MEE1877590.1"/>
    </source>
</evidence>
<gene>
    <name evidence="1" type="ORF">VRS74_07845</name>
</gene>
<dbReference type="CDD" id="cd03801">
    <property type="entry name" value="GT4_PimA-like"/>
    <property type="match status" value="1"/>
</dbReference>
<keyword evidence="1" id="KW-0328">Glycosyltransferase</keyword>
<dbReference type="PANTHER" id="PTHR12526">
    <property type="entry name" value="GLYCOSYLTRANSFERASE"/>
    <property type="match status" value="1"/>
</dbReference>
<reference evidence="1 2" key="1">
    <citation type="submission" date="2024-01" db="EMBL/GenBank/DDBJ databases">
        <title>The genome sequence of Erythrobacteraceae sp. strain 1XM1-14.</title>
        <authorList>
            <person name="Liu Y."/>
        </authorList>
    </citation>
    <scope>NUCLEOTIDE SEQUENCE [LARGE SCALE GENOMIC DNA]</scope>
    <source>
        <strain evidence="1 2">1XM1-14</strain>
    </source>
</reference>
<keyword evidence="1" id="KW-0808">Transferase</keyword>
<sequence length="380" mass="41327">MSEAGQHTPRILHCLPAGAGDVTLHRIREVVAGLGAGLRHEFVVADGADPAELLDALAALGVRPANGFPEVRGGFGPRRFARLAKAMQPYGLVFSYGWPAIDLAMAHTLFCDSMSLPQLFHHEDGEGWDARREAGVRRKWYRRLAFGKIDGIVVATSALASFASEEWQQPKRRIHNIPTAIDTVSFDRPARLDALRVRKREGEHWAGLIAPLDRSVDWSGVIEAFNALPEQWHLVIVGEGRARDAILSAAAELEISHRVHLPGTVRDRAEALALFDMYLLPPGGSTQTLGVLEAMAAGLPLAGHLPAALADLPCDANRELLAGANGKGGLANGLKLLAEDTQLRRKLGEANRERARAQFDRSQMVERYRGLVAAALGREF</sequence>
<dbReference type="EC" id="2.4.-.-" evidence="1"/>
<dbReference type="Pfam" id="PF13692">
    <property type="entry name" value="Glyco_trans_1_4"/>
    <property type="match status" value="1"/>
</dbReference>
<dbReference type="Gene3D" id="3.40.50.2000">
    <property type="entry name" value="Glycogen Phosphorylase B"/>
    <property type="match status" value="2"/>
</dbReference>
<dbReference type="GO" id="GO:0016757">
    <property type="term" value="F:glycosyltransferase activity"/>
    <property type="evidence" value="ECO:0007669"/>
    <property type="project" value="UniProtKB-KW"/>
</dbReference>
<proteinExistence type="predicted"/>
<comment type="caution">
    <text evidence="1">The sequence shown here is derived from an EMBL/GenBank/DDBJ whole genome shotgun (WGS) entry which is preliminary data.</text>
</comment>
<dbReference type="EMBL" id="JAZDQV010000006">
    <property type="protein sequence ID" value="MEE1877590.1"/>
    <property type="molecule type" value="Genomic_DNA"/>
</dbReference>
<dbReference type="Proteomes" id="UP001343492">
    <property type="component" value="Unassembled WGS sequence"/>
</dbReference>
<dbReference type="RefSeq" id="WP_354144689.1">
    <property type="nucleotide sequence ID" value="NZ_JAZDQV010000006.1"/>
</dbReference>